<feature type="signal peptide" evidence="1">
    <location>
        <begin position="1"/>
        <end position="19"/>
    </location>
</feature>
<protein>
    <recommendedName>
        <fullName evidence="4">Lipoprotein</fullName>
    </recommendedName>
</protein>
<reference evidence="3" key="1">
    <citation type="submission" date="2017-08" db="EMBL/GenBank/DDBJ databases">
        <authorList>
            <person name="Huang Z."/>
        </authorList>
    </citation>
    <scope>NUCLEOTIDE SEQUENCE [LARGE SCALE GENOMIC DNA]</scope>
    <source>
        <strain evidence="3">SA5d-4</strain>
    </source>
</reference>
<comment type="caution">
    <text evidence="2">The sequence shown here is derived from an EMBL/GenBank/DDBJ whole genome shotgun (WGS) entry which is preliminary data.</text>
</comment>
<dbReference type="AlphaFoldDB" id="A0A263BRF5"/>
<reference evidence="2 3" key="2">
    <citation type="submission" date="2017-09" db="EMBL/GenBank/DDBJ databases">
        <title>Bacillus patelloidae sp. nov., isolated from the intestinal tract of a marine limpet.</title>
        <authorList>
            <person name="Liu R."/>
            <person name="Dong C."/>
            <person name="Shao Z."/>
        </authorList>
    </citation>
    <scope>NUCLEOTIDE SEQUENCE [LARGE SCALE GENOMIC DNA]</scope>
    <source>
        <strain evidence="2 3">SA5d-4</strain>
    </source>
</reference>
<dbReference type="PROSITE" id="PS51257">
    <property type="entry name" value="PROKAR_LIPOPROTEIN"/>
    <property type="match status" value="1"/>
</dbReference>
<evidence type="ECO:0008006" key="4">
    <source>
        <dbReference type="Google" id="ProtNLM"/>
    </source>
</evidence>
<keyword evidence="3" id="KW-1185">Reference proteome</keyword>
<evidence type="ECO:0000313" key="2">
    <source>
        <dbReference type="EMBL" id="OZM56275.1"/>
    </source>
</evidence>
<evidence type="ECO:0000313" key="3">
    <source>
        <dbReference type="Proteomes" id="UP000217083"/>
    </source>
</evidence>
<proteinExistence type="predicted"/>
<keyword evidence="1" id="KW-0732">Signal</keyword>
<feature type="chain" id="PRO_5038770521" description="Lipoprotein" evidence="1">
    <location>
        <begin position="20"/>
        <end position="332"/>
    </location>
</feature>
<gene>
    <name evidence="2" type="ORF">CIB95_12690</name>
</gene>
<name>A0A263BRF5_9BACI</name>
<dbReference type="Proteomes" id="UP000217083">
    <property type="component" value="Unassembled WGS sequence"/>
</dbReference>
<accession>A0A263BRF5</accession>
<evidence type="ECO:0000256" key="1">
    <source>
        <dbReference type="SAM" id="SignalP"/>
    </source>
</evidence>
<organism evidence="2 3">
    <name type="scientific">Lottiidibacillus patelloidae</name>
    <dbReference type="NCBI Taxonomy" id="2670334"/>
    <lineage>
        <taxon>Bacteria</taxon>
        <taxon>Bacillati</taxon>
        <taxon>Bacillota</taxon>
        <taxon>Bacilli</taxon>
        <taxon>Bacillales</taxon>
        <taxon>Bacillaceae</taxon>
        <taxon>Lottiidibacillus</taxon>
    </lineage>
</organism>
<sequence>MKKLLAIVITAALSFSLLACNKEVDPQQLYADGYKLLEEAKTYESSSTVDLNLEIEESESTVPLTAEEQQIIKTINSADIKVNSVVDTENEKYELSLDAAIEFGFIKPTIKTTLLMDMKNNMMYVDASALYDEFYMFVADMLPPNVDLSILKDHIIFADLEALSQEMEGEFSLEELTIAPEMKSSDLIASIAKENFTTLELTKEDKAKKAKNKVKLTLSNEEVKAIALDVLAKLDPEETAELDMTFIDQLTFNNFSVTTLFNKDGHIIEDEISVSFTITESEMMNSVTIDFAIITDYTNINKPVTFKINPDTDKKIDIMEVIQQVIMGQMDF</sequence>
<dbReference type="RefSeq" id="WP_094925732.1">
    <property type="nucleotide sequence ID" value="NZ_NPIA01000007.1"/>
</dbReference>
<dbReference type="EMBL" id="NPIA01000007">
    <property type="protein sequence ID" value="OZM56275.1"/>
    <property type="molecule type" value="Genomic_DNA"/>
</dbReference>